<evidence type="ECO:0000256" key="1">
    <source>
        <dbReference type="ARBA" id="ARBA00023157"/>
    </source>
</evidence>
<dbReference type="CDD" id="cd23507">
    <property type="entry name" value="hydrophobin_I"/>
    <property type="match status" value="1"/>
</dbReference>
<feature type="chain" id="PRO_5034079516" description="Aminoglycoside phosphotransferase domain-containing protein" evidence="2">
    <location>
        <begin position="17"/>
        <end position="557"/>
    </location>
</feature>
<accession>A0A8H5E9X0</accession>
<feature type="domain" description="Aminoglycoside phosphotransferase" evidence="3">
    <location>
        <begin position="230"/>
        <end position="460"/>
    </location>
</feature>
<dbReference type="Gene3D" id="3.90.1200.10">
    <property type="match status" value="1"/>
</dbReference>
<dbReference type="PANTHER" id="PTHR21310">
    <property type="entry name" value="AMINOGLYCOSIDE PHOSPHOTRANSFERASE-RELATED-RELATED"/>
    <property type="match status" value="1"/>
</dbReference>
<proteinExistence type="predicted"/>
<dbReference type="InterPro" id="IPR051678">
    <property type="entry name" value="AGP_Transferase"/>
</dbReference>
<evidence type="ECO:0000313" key="4">
    <source>
        <dbReference type="EMBL" id="KAF5252545.1"/>
    </source>
</evidence>
<organism evidence="4 5">
    <name type="scientific">Fusarium anthophilum</name>
    <dbReference type="NCBI Taxonomy" id="48485"/>
    <lineage>
        <taxon>Eukaryota</taxon>
        <taxon>Fungi</taxon>
        <taxon>Dikarya</taxon>
        <taxon>Ascomycota</taxon>
        <taxon>Pezizomycotina</taxon>
        <taxon>Sordariomycetes</taxon>
        <taxon>Hypocreomycetidae</taxon>
        <taxon>Hypocreales</taxon>
        <taxon>Nectriaceae</taxon>
        <taxon>Fusarium</taxon>
        <taxon>Fusarium fujikuroi species complex</taxon>
    </lineage>
</organism>
<keyword evidence="2" id="KW-0732">Signal</keyword>
<feature type="signal peptide" evidence="2">
    <location>
        <begin position="1"/>
        <end position="16"/>
    </location>
</feature>
<evidence type="ECO:0000259" key="3">
    <source>
        <dbReference type="Pfam" id="PF01636"/>
    </source>
</evidence>
<dbReference type="AlphaFoldDB" id="A0A8H5E9X0"/>
<keyword evidence="5" id="KW-1185">Reference proteome</keyword>
<sequence>MHFMTTITVFTSVASAFSFKGWRKPKVDELRVSEAQEVCGQDTSVRCCNSKTGNANDNKGGFLGLSSTNLNIFNNCFDLSLNVIGILDGTLGKKCSGNVVCCRDFPFSDITGPINDGRPCIDLLELWRTILIAAAYVIGTSTQYSFLIIIFSISCAPVPIPALLLNIGSPTATMSSPAAHLPLPLPKDAINALLQTLRLPQATSISNPQMTAQYHSVYFLTLPPTELSRGYSDLVLRVAGNHLPEIKTANEIGVMTWLSKNTTIPLPEVIAYDASDKNPVAHEYTLLSRVQGVTLSDIYDNLSDEQMNQIFDQLIDILTQLQSHRWDGIGGLKLDDQGQVQVGPVVDETFWQVPDIEGFWPEGETVATLNIGGPYKTYVDYMVAHVNKYIRLIQTHGKLAFMRDTIPRLEAFVAALPKHANELNKVKLRLAHKDLHFANIMFNPDSDKITGILDWEFAGVVPYPQWNPRSSFLWNGIDTSESLDEKYKLLEVFKQRCKDKGCKLFEETAYNSSLQESMQRAVDFLRAIVEVSPRDQRQELVQGWKYMVLENISEFAT</sequence>
<name>A0A8H5E9X0_9HYPO</name>
<dbReference type="GO" id="GO:0005199">
    <property type="term" value="F:structural constituent of cell wall"/>
    <property type="evidence" value="ECO:0007669"/>
    <property type="project" value="InterPro"/>
</dbReference>
<evidence type="ECO:0000256" key="2">
    <source>
        <dbReference type="SAM" id="SignalP"/>
    </source>
</evidence>
<gene>
    <name evidence="4" type="ORF">FANTH_2439</name>
</gene>
<dbReference type="InterPro" id="IPR001338">
    <property type="entry name" value="Class_I_Hydrophobin"/>
</dbReference>
<keyword evidence="1" id="KW-1015">Disulfide bond</keyword>
<dbReference type="InterPro" id="IPR002575">
    <property type="entry name" value="Aminoglycoside_PTrfase"/>
</dbReference>
<dbReference type="SMART" id="SM00075">
    <property type="entry name" value="HYDRO"/>
    <property type="match status" value="1"/>
</dbReference>
<reference evidence="4 5" key="1">
    <citation type="journal article" date="2020" name="BMC Genomics">
        <title>Correction to: Identification and distribution of gene clusters required for synthesis of sphingolipid metabolism inhibitors in diverse species of the filamentous fungus Fusarium.</title>
        <authorList>
            <person name="Kim H.S."/>
            <person name="Lohmar J.M."/>
            <person name="Busman M."/>
            <person name="Brown D.W."/>
            <person name="Naumann T.A."/>
            <person name="Divon H.H."/>
            <person name="Lysoe E."/>
            <person name="Uhlig S."/>
            <person name="Proctor R.H."/>
        </authorList>
    </citation>
    <scope>NUCLEOTIDE SEQUENCE [LARGE SCALE GENOMIC DNA]</scope>
    <source>
        <strain evidence="4 5">NRRL 25214</strain>
    </source>
</reference>
<dbReference type="Pfam" id="PF01636">
    <property type="entry name" value="APH"/>
    <property type="match status" value="1"/>
</dbReference>
<dbReference type="InterPro" id="IPR011009">
    <property type="entry name" value="Kinase-like_dom_sf"/>
</dbReference>
<evidence type="ECO:0000313" key="5">
    <source>
        <dbReference type="Proteomes" id="UP000573603"/>
    </source>
</evidence>
<dbReference type="SUPFAM" id="SSF56112">
    <property type="entry name" value="Protein kinase-like (PK-like)"/>
    <property type="match status" value="1"/>
</dbReference>
<dbReference type="GO" id="GO:0009277">
    <property type="term" value="C:fungal-type cell wall"/>
    <property type="evidence" value="ECO:0007669"/>
    <property type="project" value="InterPro"/>
</dbReference>
<dbReference type="PANTHER" id="PTHR21310:SF15">
    <property type="entry name" value="AMINOGLYCOSIDE PHOSPHOTRANSFERASE DOMAIN-CONTAINING PROTEIN"/>
    <property type="match status" value="1"/>
</dbReference>
<dbReference type="Proteomes" id="UP000573603">
    <property type="component" value="Unassembled WGS sequence"/>
</dbReference>
<dbReference type="Pfam" id="PF01185">
    <property type="entry name" value="Hydrophobin"/>
    <property type="match status" value="1"/>
</dbReference>
<comment type="caution">
    <text evidence="4">The sequence shown here is derived from an EMBL/GenBank/DDBJ whole genome shotgun (WGS) entry which is preliminary data.</text>
</comment>
<protein>
    <recommendedName>
        <fullName evidence="3">Aminoglycoside phosphotransferase domain-containing protein</fullName>
    </recommendedName>
</protein>
<dbReference type="EMBL" id="JABEVY010000055">
    <property type="protein sequence ID" value="KAF5252545.1"/>
    <property type="molecule type" value="Genomic_DNA"/>
</dbReference>